<feature type="transmembrane region" description="Helical" evidence="1">
    <location>
        <begin position="166"/>
        <end position="191"/>
    </location>
</feature>
<dbReference type="InterPro" id="IPR036938">
    <property type="entry name" value="PAP2/HPO_sf"/>
</dbReference>
<keyword evidence="4" id="KW-1185">Reference proteome</keyword>
<evidence type="ECO:0000259" key="2">
    <source>
        <dbReference type="SMART" id="SM00014"/>
    </source>
</evidence>
<keyword evidence="1" id="KW-1133">Transmembrane helix</keyword>
<organism evidence="3 4">
    <name type="scientific">Riccia fluitans</name>
    <dbReference type="NCBI Taxonomy" id="41844"/>
    <lineage>
        <taxon>Eukaryota</taxon>
        <taxon>Viridiplantae</taxon>
        <taxon>Streptophyta</taxon>
        <taxon>Embryophyta</taxon>
        <taxon>Marchantiophyta</taxon>
        <taxon>Marchantiopsida</taxon>
        <taxon>Marchantiidae</taxon>
        <taxon>Marchantiales</taxon>
        <taxon>Ricciaceae</taxon>
        <taxon>Riccia</taxon>
    </lineage>
</organism>
<proteinExistence type="predicted"/>
<reference evidence="3 4" key="1">
    <citation type="submission" date="2024-09" db="EMBL/GenBank/DDBJ databases">
        <title>Chromosome-scale assembly of Riccia fluitans.</title>
        <authorList>
            <person name="Paukszto L."/>
            <person name="Sawicki J."/>
            <person name="Karawczyk K."/>
            <person name="Piernik-Szablinska J."/>
            <person name="Szczecinska M."/>
            <person name="Mazdziarz M."/>
        </authorList>
    </citation>
    <scope>NUCLEOTIDE SEQUENCE [LARGE SCALE GENOMIC DNA]</scope>
    <source>
        <strain evidence="3">Rf_01</strain>
        <tissue evidence="3">Aerial parts of the thallus</tissue>
    </source>
</reference>
<dbReference type="Proteomes" id="UP001605036">
    <property type="component" value="Unassembled WGS sequence"/>
</dbReference>
<comment type="caution">
    <text evidence="3">The sequence shown here is derived from an EMBL/GenBank/DDBJ whole genome shotgun (WGS) entry which is preliminary data.</text>
</comment>
<feature type="transmembrane region" description="Helical" evidence="1">
    <location>
        <begin position="203"/>
        <end position="225"/>
    </location>
</feature>
<keyword evidence="1" id="KW-0472">Membrane</keyword>
<evidence type="ECO:0000313" key="4">
    <source>
        <dbReference type="Proteomes" id="UP001605036"/>
    </source>
</evidence>
<evidence type="ECO:0000256" key="1">
    <source>
        <dbReference type="SAM" id="Phobius"/>
    </source>
</evidence>
<name>A0ABD1Y4H8_9MARC</name>
<dbReference type="AlphaFoldDB" id="A0ABD1Y4H8"/>
<dbReference type="PANTHER" id="PTHR14969">
    <property type="entry name" value="SPHINGOSINE-1-PHOSPHATE PHOSPHOHYDROLASE"/>
    <property type="match status" value="1"/>
</dbReference>
<evidence type="ECO:0000313" key="3">
    <source>
        <dbReference type="EMBL" id="KAL2621668.1"/>
    </source>
</evidence>
<protein>
    <recommendedName>
        <fullName evidence="2">Phosphatidic acid phosphatase type 2/haloperoxidase domain-containing protein</fullName>
    </recommendedName>
</protein>
<gene>
    <name evidence="3" type="ORF">R1flu_001873</name>
</gene>
<feature type="transmembrane region" description="Helical" evidence="1">
    <location>
        <begin position="77"/>
        <end position="99"/>
    </location>
</feature>
<keyword evidence="1" id="KW-0812">Transmembrane</keyword>
<dbReference type="PANTHER" id="PTHR14969:SF13">
    <property type="entry name" value="AT30094P"/>
    <property type="match status" value="1"/>
</dbReference>
<dbReference type="SUPFAM" id="SSF48317">
    <property type="entry name" value="Acid phosphatase/Vanadium-dependent haloperoxidase"/>
    <property type="match status" value="1"/>
</dbReference>
<accession>A0ABD1Y4H8</accession>
<dbReference type="Gene3D" id="1.20.144.10">
    <property type="entry name" value="Phosphatidic acid phosphatase type 2/haloperoxidase"/>
    <property type="match status" value="1"/>
</dbReference>
<feature type="domain" description="Phosphatidic acid phosphatase type 2/haloperoxidase" evidence="2">
    <location>
        <begin position="77"/>
        <end position="222"/>
    </location>
</feature>
<dbReference type="EMBL" id="JBHFFA010000006">
    <property type="protein sequence ID" value="KAL2621668.1"/>
    <property type="molecule type" value="Genomic_DNA"/>
</dbReference>
<dbReference type="SMART" id="SM00014">
    <property type="entry name" value="acidPPc"/>
    <property type="match status" value="1"/>
</dbReference>
<dbReference type="Pfam" id="PF01569">
    <property type="entry name" value="PAP2"/>
    <property type="match status" value="1"/>
</dbReference>
<sequence>MEQSAEVQPPQSQPGLLGALDAVDKWLSLKVYQIGLRVPRSTLRALEHSGDGRFCIPITAAIWLAPVLFKFKELRSFLFNLFLAFMFDLIFIGVIKAIIRRPRPVYNKGMYVVVSVDHWSFPSGHSSRALFIATFFWFYDSMWATLSTEHFVPYIKPYLDQMYPGSGLLLLGVKSLVAPAALYLLTIWAVATASSRILLGRHYIMDVIVGSALGVAEAYLLHHFLHVPDRISQSFHAWLLEKVGIASWWWQI</sequence>
<dbReference type="InterPro" id="IPR000326">
    <property type="entry name" value="PAP2/HPO"/>
</dbReference>